<dbReference type="AlphaFoldDB" id="A0A2K9PRV9"/>
<accession>A0A2K9PRV9</accession>
<organism evidence="1 2">
    <name type="scientific">Flavivirga eckloniae</name>
    <dbReference type="NCBI Taxonomy" id="1803846"/>
    <lineage>
        <taxon>Bacteria</taxon>
        <taxon>Pseudomonadati</taxon>
        <taxon>Bacteroidota</taxon>
        <taxon>Flavobacteriia</taxon>
        <taxon>Flavobacteriales</taxon>
        <taxon>Flavobacteriaceae</taxon>
        <taxon>Flavivirga</taxon>
    </lineage>
</organism>
<proteinExistence type="predicted"/>
<dbReference type="Proteomes" id="UP000235826">
    <property type="component" value="Chromosome"/>
</dbReference>
<evidence type="ECO:0000313" key="1">
    <source>
        <dbReference type="EMBL" id="AUP79779.1"/>
    </source>
</evidence>
<keyword evidence="2" id="KW-1185">Reference proteome</keyword>
<evidence type="ECO:0000313" key="2">
    <source>
        <dbReference type="Proteomes" id="UP000235826"/>
    </source>
</evidence>
<dbReference type="EMBL" id="CP025791">
    <property type="protein sequence ID" value="AUP79779.1"/>
    <property type="molecule type" value="Genomic_DNA"/>
</dbReference>
<protein>
    <submittedName>
        <fullName evidence="1">Uncharacterized protein</fullName>
    </submittedName>
</protein>
<sequence length="190" mass="22158">MEDLELFWDCSYVKPKNMKKTFILLIGILVFSCNQGKNEKPKTTATESTAKITKTEANFDWLLGKWKRSNEEAGKETFASWDKKSNTDYVGFSYTTQKGDTVYEQNFRLVKLNNDWSFTIALKGETTPSSFKMISYNEREFTCENNDLDYPNREADSPNKIKYWINNDNLYATISGEKIELQFEYVSINE</sequence>
<name>A0A2K9PRV9_9FLAO</name>
<reference evidence="1 2" key="1">
    <citation type="submission" date="2018-01" db="EMBL/GenBank/DDBJ databases">
        <title>Complete genome sequence of Flavivirga eckloniae ECD14 isolated from seaweed Ecklonia cava.</title>
        <authorList>
            <person name="Lee J.H."/>
            <person name="Baik K.S."/>
            <person name="Seong C.N."/>
        </authorList>
    </citation>
    <scope>NUCLEOTIDE SEQUENCE [LARGE SCALE GENOMIC DNA]</scope>
    <source>
        <strain evidence="1 2">ECD14</strain>
    </source>
</reference>
<gene>
    <name evidence="1" type="ORF">C1H87_14125</name>
</gene>
<dbReference type="KEGG" id="fek:C1H87_14125"/>